<keyword evidence="3 5" id="KW-1133">Transmembrane helix</keyword>
<evidence type="ECO:0000256" key="3">
    <source>
        <dbReference type="ARBA" id="ARBA00022989"/>
    </source>
</evidence>
<evidence type="ECO:0000259" key="6">
    <source>
        <dbReference type="Pfam" id="PF04138"/>
    </source>
</evidence>
<dbReference type="GO" id="GO:0016020">
    <property type="term" value="C:membrane"/>
    <property type="evidence" value="ECO:0007669"/>
    <property type="project" value="UniProtKB-SubCell"/>
</dbReference>
<evidence type="ECO:0000256" key="5">
    <source>
        <dbReference type="SAM" id="Phobius"/>
    </source>
</evidence>
<comment type="caution">
    <text evidence="7">The sequence shown here is derived from an EMBL/GenBank/DDBJ whole genome shotgun (WGS) entry which is preliminary data.</text>
</comment>
<sequence length="55" mass="6387">MGFFTIILVLQITYEPLFAALVANITAILFAFVVNDKFIFTQQRTSWPSRLMKFL</sequence>
<proteinExistence type="predicted"/>
<comment type="subcellular location">
    <subcellularLocation>
        <location evidence="1">Membrane</location>
        <topology evidence="1">Multi-pass membrane protein</topology>
    </subcellularLocation>
</comment>
<gene>
    <name evidence="7" type="ORF">HF992_04085</name>
</gene>
<dbReference type="RefSeq" id="WP_168548899.1">
    <property type="nucleotide sequence ID" value="NZ_JAAXPR010000005.1"/>
</dbReference>
<accession>A0A7X6S159</accession>
<dbReference type="Pfam" id="PF04138">
    <property type="entry name" value="GtrA_DPMS_TM"/>
    <property type="match status" value="1"/>
</dbReference>
<evidence type="ECO:0000313" key="8">
    <source>
        <dbReference type="Proteomes" id="UP000522720"/>
    </source>
</evidence>
<reference evidence="7 8" key="1">
    <citation type="submission" date="2020-04" db="EMBL/GenBank/DDBJ databases">
        <title>MicrobeNet Type strains.</title>
        <authorList>
            <person name="Nicholson A.C."/>
        </authorList>
    </citation>
    <scope>NUCLEOTIDE SEQUENCE [LARGE SCALE GENOMIC DNA]</scope>
    <source>
        <strain evidence="7 8">CCUG 69612</strain>
    </source>
</reference>
<protein>
    <recommendedName>
        <fullName evidence="6">GtrA/DPMS transmembrane domain-containing protein</fullName>
    </recommendedName>
</protein>
<evidence type="ECO:0000256" key="1">
    <source>
        <dbReference type="ARBA" id="ARBA00004141"/>
    </source>
</evidence>
<keyword evidence="2 5" id="KW-0812">Transmembrane</keyword>
<evidence type="ECO:0000256" key="4">
    <source>
        <dbReference type="ARBA" id="ARBA00023136"/>
    </source>
</evidence>
<keyword evidence="4 5" id="KW-0472">Membrane</keyword>
<keyword evidence="8" id="KW-1185">Reference proteome</keyword>
<feature type="domain" description="GtrA/DPMS transmembrane" evidence="6">
    <location>
        <begin position="4"/>
        <end position="55"/>
    </location>
</feature>
<dbReference type="AlphaFoldDB" id="A0A7X6S159"/>
<dbReference type="Proteomes" id="UP000522720">
    <property type="component" value="Unassembled WGS sequence"/>
</dbReference>
<evidence type="ECO:0000256" key="2">
    <source>
        <dbReference type="ARBA" id="ARBA00022692"/>
    </source>
</evidence>
<name>A0A7X6S159_9STRE</name>
<organism evidence="7 8">
    <name type="scientific">Streptococcus ovuberis</name>
    <dbReference type="NCBI Taxonomy" id="1936207"/>
    <lineage>
        <taxon>Bacteria</taxon>
        <taxon>Bacillati</taxon>
        <taxon>Bacillota</taxon>
        <taxon>Bacilli</taxon>
        <taxon>Lactobacillales</taxon>
        <taxon>Streptococcaceae</taxon>
        <taxon>Streptococcus</taxon>
    </lineage>
</organism>
<feature type="transmembrane region" description="Helical" evidence="5">
    <location>
        <begin position="12"/>
        <end position="34"/>
    </location>
</feature>
<dbReference type="GO" id="GO:0000271">
    <property type="term" value="P:polysaccharide biosynthetic process"/>
    <property type="evidence" value="ECO:0007669"/>
    <property type="project" value="InterPro"/>
</dbReference>
<dbReference type="InterPro" id="IPR007267">
    <property type="entry name" value="GtrA_DPMS_TM"/>
</dbReference>
<evidence type="ECO:0000313" key="7">
    <source>
        <dbReference type="EMBL" id="NKZ20030.1"/>
    </source>
</evidence>
<dbReference type="EMBL" id="JAAXPR010000005">
    <property type="protein sequence ID" value="NKZ20030.1"/>
    <property type="molecule type" value="Genomic_DNA"/>
</dbReference>